<proteinExistence type="inferred from homology"/>
<accession>A0ABP0TCQ5</accession>
<comment type="similarity">
    <text evidence="1">Belongs to the peptidase C1 family.</text>
</comment>
<dbReference type="EMBL" id="OZ019893">
    <property type="protein sequence ID" value="CAK9190109.1"/>
    <property type="molecule type" value="Genomic_DNA"/>
</dbReference>
<dbReference type="SMART" id="SM00645">
    <property type="entry name" value="Pept_C1"/>
    <property type="match status" value="1"/>
</dbReference>
<evidence type="ECO:0000313" key="4">
    <source>
        <dbReference type="Proteomes" id="UP001497512"/>
    </source>
</evidence>
<dbReference type="PROSITE" id="PS00640">
    <property type="entry name" value="THIOL_PROTEASE_ASN"/>
    <property type="match status" value="1"/>
</dbReference>
<dbReference type="InterPro" id="IPR013128">
    <property type="entry name" value="Peptidase_C1A"/>
</dbReference>
<keyword evidence="4" id="KW-1185">Reference proteome</keyword>
<dbReference type="InterPro" id="IPR025661">
    <property type="entry name" value="Pept_asp_AS"/>
</dbReference>
<dbReference type="InterPro" id="IPR038765">
    <property type="entry name" value="Papain-like_cys_pep_sf"/>
</dbReference>
<dbReference type="PRINTS" id="PR00705">
    <property type="entry name" value="PAPAIN"/>
</dbReference>
<gene>
    <name evidence="3" type="ORF">CSSPTR1EN2_LOCUS662</name>
</gene>
<evidence type="ECO:0000313" key="3">
    <source>
        <dbReference type="EMBL" id="CAK9190109.1"/>
    </source>
</evidence>
<dbReference type="Proteomes" id="UP001497512">
    <property type="component" value="Chromosome 1"/>
</dbReference>
<evidence type="ECO:0000259" key="2">
    <source>
        <dbReference type="SMART" id="SM00645"/>
    </source>
</evidence>
<organism evidence="3 4">
    <name type="scientific">Sphagnum troendelagicum</name>
    <dbReference type="NCBI Taxonomy" id="128251"/>
    <lineage>
        <taxon>Eukaryota</taxon>
        <taxon>Viridiplantae</taxon>
        <taxon>Streptophyta</taxon>
        <taxon>Embryophyta</taxon>
        <taxon>Bryophyta</taxon>
        <taxon>Sphagnophytina</taxon>
        <taxon>Sphagnopsida</taxon>
        <taxon>Sphagnales</taxon>
        <taxon>Sphagnaceae</taxon>
        <taxon>Sphagnum</taxon>
    </lineage>
</organism>
<evidence type="ECO:0000256" key="1">
    <source>
        <dbReference type="ARBA" id="ARBA00008455"/>
    </source>
</evidence>
<reference evidence="3 4" key="1">
    <citation type="submission" date="2024-02" db="EMBL/GenBank/DDBJ databases">
        <authorList>
            <consortium name="ELIXIR-Norway"/>
            <consortium name="Elixir Norway"/>
        </authorList>
    </citation>
    <scope>NUCLEOTIDE SEQUENCE [LARGE SCALE GENOMIC DNA]</scope>
</reference>
<feature type="domain" description="Peptidase C1A papain C-terminal" evidence="2">
    <location>
        <begin position="113"/>
        <end position="347"/>
    </location>
</feature>
<protein>
    <recommendedName>
        <fullName evidence="2">Peptidase C1A papain C-terminal domain-containing protein</fullName>
    </recommendedName>
</protein>
<name>A0ABP0TCQ5_9BRYO</name>
<dbReference type="InterPro" id="IPR000668">
    <property type="entry name" value="Peptidase_C1A_C"/>
</dbReference>
<dbReference type="SUPFAM" id="SSF54001">
    <property type="entry name" value="Cysteine proteinases"/>
    <property type="match status" value="1"/>
</dbReference>
<sequence>MGQKQRIVMVAAVVLVAAAVVSSVFVLVRSSMQAGWVVASPFTTVVFPLENQARKSNLGLHWSILGGGGGGGGGEGTSAASQPFTRINEYKDMNVKPKVLSKQPHEYLDLTQLPKAWDWRNVNGISYVTKDLNQHIPVYCGSCWAHAALSSLADRHKIFRKAQWPDIHYSVQVILNCASEAGTCHGGDPLGVYKYMYENGLPEETCQLYKATDDECTPINICRTCEPPANEEHCSPVTDYPRHMVVEYGKVHGELNMMAEIYERGPMACGIDSRLLHFYTGGILVLNNTDPPIHDHLVSIAGWGEENGLKYWIIRNSWGTYWGESGWFRMQRGVDALTIEDNCSWGVPKDAGPCWSAHGFPKC</sequence>
<dbReference type="Pfam" id="PF00112">
    <property type="entry name" value="Peptidase_C1"/>
    <property type="match status" value="1"/>
</dbReference>
<dbReference type="Gene3D" id="3.90.70.10">
    <property type="entry name" value="Cysteine proteinases"/>
    <property type="match status" value="1"/>
</dbReference>
<dbReference type="PANTHER" id="PTHR12411">
    <property type="entry name" value="CYSTEINE PROTEASE FAMILY C1-RELATED"/>
    <property type="match status" value="1"/>
</dbReference>